<evidence type="ECO:0000313" key="1">
    <source>
        <dbReference type="EMBL" id="SFA78203.1"/>
    </source>
</evidence>
<evidence type="ECO:0000313" key="2">
    <source>
        <dbReference type="Proteomes" id="UP000183843"/>
    </source>
</evidence>
<dbReference type="Proteomes" id="UP000183843">
    <property type="component" value="Unassembled WGS sequence"/>
</dbReference>
<reference evidence="1 2" key="1">
    <citation type="submission" date="2016-10" db="EMBL/GenBank/DDBJ databases">
        <authorList>
            <person name="de Groot N.N."/>
        </authorList>
    </citation>
    <scope>NUCLEOTIDE SEQUENCE [LARGE SCALE GENOMIC DNA]</scope>
    <source>
        <strain evidence="1 2">L14</strain>
    </source>
</reference>
<dbReference type="EMBL" id="FOJX01000001">
    <property type="protein sequence ID" value="SFA78203.1"/>
    <property type="molecule type" value="Genomic_DNA"/>
</dbReference>
<organism evidence="1 2">
    <name type="scientific">Selenomonas ruminantium</name>
    <dbReference type="NCBI Taxonomy" id="971"/>
    <lineage>
        <taxon>Bacteria</taxon>
        <taxon>Bacillati</taxon>
        <taxon>Bacillota</taxon>
        <taxon>Negativicutes</taxon>
        <taxon>Selenomonadales</taxon>
        <taxon>Selenomonadaceae</taxon>
        <taxon>Selenomonas</taxon>
    </lineage>
</organism>
<gene>
    <name evidence="1" type="ORF">SAMN05216587_101817</name>
</gene>
<protein>
    <submittedName>
        <fullName evidence="1">Uncharacterized protein</fullName>
    </submittedName>
</protein>
<sequence length="115" mass="13073">MNMTDQEVIQAFHIMWDNFPEPVTITQRSREIIAVNKKAVELGLTAGIKCSSIGKPEDHKGCLCNKAIDENKSVHVAYEGPQGKAYGFWTPITERPEWILHFSVGRVAEYQEIKR</sequence>
<proteinExistence type="predicted"/>
<accession>A0A1I0VQD4</accession>
<dbReference type="AlphaFoldDB" id="A0A1I0VQD4"/>
<name>A0A1I0VQD4_SELRU</name>